<dbReference type="Gene3D" id="3.90.550.10">
    <property type="entry name" value="Spore Coat Polysaccharide Biosynthesis Protein SpsA, Chain A"/>
    <property type="match status" value="1"/>
</dbReference>
<gene>
    <name evidence="2" type="ORF">CLVI_12950</name>
</gene>
<organism evidence="2 3">
    <name type="scientific">Clostridium vincentii</name>
    <dbReference type="NCBI Taxonomy" id="52704"/>
    <lineage>
        <taxon>Bacteria</taxon>
        <taxon>Bacillati</taxon>
        <taxon>Bacillota</taxon>
        <taxon>Clostridia</taxon>
        <taxon>Eubacteriales</taxon>
        <taxon>Clostridiaceae</taxon>
        <taxon>Clostridium</taxon>
    </lineage>
</organism>
<reference evidence="2 3" key="1">
    <citation type="submission" date="2018-03" db="EMBL/GenBank/DDBJ databases">
        <title>Genome sequence of Clostridium vincentii DSM 10228.</title>
        <authorList>
            <person name="Poehlein A."/>
            <person name="Daniel R."/>
        </authorList>
    </citation>
    <scope>NUCLEOTIDE SEQUENCE [LARGE SCALE GENOMIC DNA]</scope>
    <source>
        <strain evidence="2 3">DSM 10228</strain>
    </source>
</reference>
<dbReference type="CDD" id="cd00761">
    <property type="entry name" value="Glyco_tranf_GTA_type"/>
    <property type="match status" value="1"/>
</dbReference>
<dbReference type="EMBL" id="PVXQ01000010">
    <property type="protein sequence ID" value="PRR83046.1"/>
    <property type="molecule type" value="Genomic_DNA"/>
</dbReference>
<evidence type="ECO:0000313" key="3">
    <source>
        <dbReference type="Proteomes" id="UP000239471"/>
    </source>
</evidence>
<dbReference type="PANTHER" id="PTHR22916:SF3">
    <property type="entry name" value="UDP-GLCNAC:BETAGAL BETA-1,3-N-ACETYLGLUCOSAMINYLTRANSFERASE-LIKE PROTEIN 1"/>
    <property type="match status" value="1"/>
</dbReference>
<dbReference type="SUPFAM" id="SSF53448">
    <property type="entry name" value="Nucleotide-diphospho-sugar transferases"/>
    <property type="match status" value="1"/>
</dbReference>
<keyword evidence="2" id="KW-0808">Transferase</keyword>
<proteinExistence type="predicted"/>
<dbReference type="PANTHER" id="PTHR22916">
    <property type="entry name" value="GLYCOSYLTRANSFERASE"/>
    <property type="match status" value="1"/>
</dbReference>
<evidence type="ECO:0000259" key="1">
    <source>
        <dbReference type="Pfam" id="PF00535"/>
    </source>
</evidence>
<sequence>MNKFDDHTFAITAYKESSYLEECIKSVLEQKVKSRVIITTATPNEYIKSLAEKYKIPLYEREGKPGIQDDWNFAYSKADSKYVTIAHQDDIYDESYSYTLKKYTNDKKKQILFFTDYREVKDGKIIPLTLNLKIKKIMLLPLRCNILTGSKFLRRRILSLGSPICCPSVTYNKENKEKKIFTSEMKCSLDWDTWYKFSKENGEFVYINKDLIYHRIHGESETTNSIANNVRQSEDYAMYRKFWPKPIAKILSKAYAKSLDTNEM</sequence>
<name>A0A2T0BGL3_9CLOT</name>
<accession>A0A2T0BGL3</accession>
<dbReference type="GO" id="GO:0016758">
    <property type="term" value="F:hexosyltransferase activity"/>
    <property type="evidence" value="ECO:0007669"/>
    <property type="project" value="UniProtKB-ARBA"/>
</dbReference>
<feature type="domain" description="Glycosyltransferase 2-like" evidence="1">
    <location>
        <begin position="9"/>
        <end position="166"/>
    </location>
</feature>
<dbReference type="RefSeq" id="WP_106059288.1">
    <property type="nucleotide sequence ID" value="NZ_PVXQ01000010.1"/>
</dbReference>
<keyword evidence="3" id="KW-1185">Reference proteome</keyword>
<dbReference type="InterPro" id="IPR001173">
    <property type="entry name" value="Glyco_trans_2-like"/>
</dbReference>
<dbReference type="InterPro" id="IPR029044">
    <property type="entry name" value="Nucleotide-diphossugar_trans"/>
</dbReference>
<dbReference type="Proteomes" id="UP000239471">
    <property type="component" value="Unassembled WGS sequence"/>
</dbReference>
<comment type="caution">
    <text evidence="2">The sequence shown here is derived from an EMBL/GenBank/DDBJ whole genome shotgun (WGS) entry which is preliminary data.</text>
</comment>
<dbReference type="Pfam" id="PF00535">
    <property type="entry name" value="Glycos_transf_2"/>
    <property type="match status" value="1"/>
</dbReference>
<dbReference type="AlphaFoldDB" id="A0A2T0BGL3"/>
<evidence type="ECO:0000313" key="2">
    <source>
        <dbReference type="EMBL" id="PRR83046.1"/>
    </source>
</evidence>
<protein>
    <submittedName>
        <fullName evidence="2">Glycosyl transferase family 2</fullName>
    </submittedName>
</protein>
<dbReference type="OrthoDB" id="5986178at2"/>